<dbReference type="EMBL" id="JAWDIP010000003">
    <property type="protein sequence ID" value="MDY0393439.1"/>
    <property type="molecule type" value="Genomic_DNA"/>
</dbReference>
<evidence type="ECO:0000259" key="4">
    <source>
        <dbReference type="PROSITE" id="PS51077"/>
    </source>
</evidence>
<dbReference type="InterPro" id="IPR029016">
    <property type="entry name" value="GAF-like_dom_sf"/>
</dbReference>
<proteinExistence type="predicted"/>
<dbReference type="PROSITE" id="PS51077">
    <property type="entry name" value="HTH_ICLR"/>
    <property type="match status" value="1"/>
</dbReference>
<feature type="domain" description="HTH iclR-type" evidence="4">
    <location>
        <begin position="2"/>
        <end position="64"/>
    </location>
</feature>
<sequence>MLKSLSTALDVLTKFTPRNPDWGLRELAKEMEMNHTVLYRILKTFEDKGFLIQDELTKKYELGSKIYDLLAVVQSKVNLSDLVVPLMKELSEVIEETVFLTWKDGYHGKTVEISESTQQIKFAVSIGYKTPLYVGASTKVMMAFLDEKEQLAIIKKGTEKFTDHTLVTEKEILSDLRKIKQAGWCYSEGEFAEDVFGIGVPIFGNGGKIVASLTVAGPVYRIYEEKKKECLKKIVG</sequence>
<feature type="domain" description="IclR-ED" evidence="5">
    <location>
        <begin position="65"/>
        <end position="236"/>
    </location>
</feature>
<accession>A0ABU5C2I5</accession>
<dbReference type="InterPro" id="IPR036388">
    <property type="entry name" value="WH-like_DNA-bd_sf"/>
</dbReference>
<evidence type="ECO:0000313" key="7">
    <source>
        <dbReference type="Proteomes" id="UP001281447"/>
    </source>
</evidence>
<evidence type="ECO:0000313" key="6">
    <source>
        <dbReference type="EMBL" id="MDY0393439.1"/>
    </source>
</evidence>
<dbReference type="PROSITE" id="PS51078">
    <property type="entry name" value="ICLR_ED"/>
    <property type="match status" value="1"/>
</dbReference>
<evidence type="ECO:0000256" key="1">
    <source>
        <dbReference type="ARBA" id="ARBA00023015"/>
    </source>
</evidence>
<dbReference type="PANTHER" id="PTHR30136:SF24">
    <property type="entry name" value="HTH-TYPE TRANSCRIPTIONAL REPRESSOR ALLR"/>
    <property type="match status" value="1"/>
</dbReference>
<keyword evidence="3" id="KW-0804">Transcription</keyword>
<evidence type="ECO:0000259" key="5">
    <source>
        <dbReference type="PROSITE" id="PS51078"/>
    </source>
</evidence>
<dbReference type="SUPFAM" id="SSF46785">
    <property type="entry name" value="Winged helix' DNA-binding domain"/>
    <property type="match status" value="1"/>
</dbReference>
<dbReference type="SUPFAM" id="SSF55781">
    <property type="entry name" value="GAF domain-like"/>
    <property type="match status" value="1"/>
</dbReference>
<organism evidence="6 7">
    <name type="scientific">Tigheibacillus halophilus</name>
    <dbReference type="NCBI Taxonomy" id="361280"/>
    <lineage>
        <taxon>Bacteria</taxon>
        <taxon>Bacillati</taxon>
        <taxon>Bacillota</taxon>
        <taxon>Bacilli</taxon>
        <taxon>Bacillales</taxon>
        <taxon>Bacillaceae</taxon>
        <taxon>Tigheibacillus</taxon>
    </lineage>
</organism>
<dbReference type="Proteomes" id="UP001281447">
    <property type="component" value="Unassembled WGS sequence"/>
</dbReference>
<evidence type="ECO:0000256" key="3">
    <source>
        <dbReference type="ARBA" id="ARBA00023163"/>
    </source>
</evidence>
<name>A0ABU5C2I5_9BACI</name>
<gene>
    <name evidence="6" type="ORF">RWE15_02070</name>
</gene>
<dbReference type="SMART" id="SM00346">
    <property type="entry name" value="HTH_ICLR"/>
    <property type="match status" value="1"/>
</dbReference>
<dbReference type="InterPro" id="IPR050707">
    <property type="entry name" value="HTH_MetabolicPath_Reg"/>
</dbReference>
<dbReference type="Gene3D" id="1.10.10.10">
    <property type="entry name" value="Winged helix-like DNA-binding domain superfamily/Winged helix DNA-binding domain"/>
    <property type="match status" value="1"/>
</dbReference>
<dbReference type="InterPro" id="IPR014757">
    <property type="entry name" value="Tscrpt_reg_IclR_C"/>
</dbReference>
<comment type="caution">
    <text evidence="6">The sequence shown here is derived from an EMBL/GenBank/DDBJ whole genome shotgun (WGS) entry which is preliminary data.</text>
</comment>
<protein>
    <submittedName>
        <fullName evidence="6">IclR family transcriptional regulator</fullName>
    </submittedName>
</protein>
<dbReference type="Gene3D" id="3.30.450.40">
    <property type="match status" value="1"/>
</dbReference>
<keyword evidence="2" id="KW-0238">DNA-binding</keyword>
<dbReference type="InterPro" id="IPR005471">
    <property type="entry name" value="Tscrpt_reg_IclR_N"/>
</dbReference>
<dbReference type="Pfam" id="PF09339">
    <property type="entry name" value="HTH_IclR"/>
    <property type="match status" value="1"/>
</dbReference>
<dbReference type="Pfam" id="PF01614">
    <property type="entry name" value="IclR_C"/>
    <property type="match status" value="1"/>
</dbReference>
<evidence type="ECO:0000256" key="2">
    <source>
        <dbReference type="ARBA" id="ARBA00023125"/>
    </source>
</evidence>
<reference evidence="6 7" key="1">
    <citation type="submission" date="2023-10" db="EMBL/GenBank/DDBJ databases">
        <title>Virgibacillus halophilus 5B73C genome.</title>
        <authorList>
            <person name="Miliotis G."/>
            <person name="Sengupta P."/>
            <person name="Hameed A."/>
            <person name="Chuvochina M."/>
            <person name="Mcdonagh F."/>
            <person name="Simpson A.C."/>
            <person name="Singh N.K."/>
            <person name="Rekha P.D."/>
            <person name="Raman K."/>
            <person name="Hugenholtz P."/>
            <person name="Venkateswaran K."/>
        </authorList>
    </citation>
    <scope>NUCLEOTIDE SEQUENCE [LARGE SCALE GENOMIC DNA]</scope>
    <source>
        <strain evidence="6 7">5B73C</strain>
    </source>
</reference>
<keyword evidence="7" id="KW-1185">Reference proteome</keyword>
<dbReference type="InterPro" id="IPR036390">
    <property type="entry name" value="WH_DNA-bd_sf"/>
</dbReference>
<keyword evidence="1" id="KW-0805">Transcription regulation</keyword>
<dbReference type="PANTHER" id="PTHR30136">
    <property type="entry name" value="HELIX-TURN-HELIX TRANSCRIPTIONAL REGULATOR, ICLR FAMILY"/>
    <property type="match status" value="1"/>
</dbReference>